<protein>
    <recommendedName>
        <fullName evidence="4">Outer membrane lipoprotein carrier protein LolA</fullName>
    </recommendedName>
</protein>
<reference evidence="2" key="1">
    <citation type="submission" date="2019-10" db="EMBL/GenBank/DDBJ databases">
        <title>Draft genome sequence of Panacibacter sp. KCS-6.</title>
        <authorList>
            <person name="Yim K.J."/>
        </authorList>
    </citation>
    <scope>NUCLEOTIDE SEQUENCE</scope>
    <source>
        <strain evidence="2">KCS-6</strain>
    </source>
</reference>
<accession>A0A8J8FHM0</accession>
<gene>
    <name evidence="2" type="ORF">GD597_14945</name>
</gene>
<comment type="caution">
    <text evidence="2">The sequence shown here is derived from an EMBL/GenBank/DDBJ whole genome shotgun (WGS) entry which is preliminary data.</text>
</comment>
<keyword evidence="1" id="KW-0732">Signal</keyword>
<evidence type="ECO:0008006" key="4">
    <source>
        <dbReference type="Google" id="ProtNLM"/>
    </source>
</evidence>
<organism evidence="2 3">
    <name type="scientific">Limnovirga soli</name>
    <dbReference type="NCBI Taxonomy" id="2656915"/>
    <lineage>
        <taxon>Bacteria</taxon>
        <taxon>Pseudomonadati</taxon>
        <taxon>Bacteroidota</taxon>
        <taxon>Chitinophagia</taxon>
        <taxon>Chitinophagales</taxon>
        <taxon>Chitinophagaceae</taxon>
        <taxon>Limnovirga</taxon>
    </lineage>
</organism>
<evidence type="ECO:0000313" key="3">
    <source>
        <dbReference type="Proteomes" id="UP000598971"/>
    </source>
</evidence>
<dbReference type="AlphaFoldDB" id="A0A8J8FHM0"/>
<evidence type="ECO:0000313" key="2">
    <source>
        <dbReference type="EMBL" id="NNV56767.1"/>
    </source>
</evidence>
<name>A0A8J8FHM0_9BACT</name>
<dbReference type="Proteomes" id="UP000598971">
    <property type="component" value="Unassembled WGS sequence"/>
</dbReference>
<sequence>MQRFLLLFCLLVSYSFANAQISDIPDYRPKKDNYKKILDKGLRSELAAFTLSSLDEALNKESLPKLPLTENKPGLVQFSNGKISVTITAGTFDKTKHKLMLYDDKYTLKLDNKPFFSAKLGDMPKKTIESVLVTIGRDTVQIPATAINDLYDPVFCTGNVSSDAKCNCAVYLSNDGSKIYIYMLNSIDNKNGYEVTWIIQDKLFSRRVVDFGF</sequence>
<feature type="signal peptide" evidence="1">
    <location>
        <begin position="1"/>
        <end position="19"/>
    </location>
</feature>
<keyword evidence="3" id="KW-1185">Reference proteome</keyword>
<dbReference type="RefSeq" id="WP_171608705.1">
    <property type="nucleotide sequence ID" value="NZ_WHPF01000010.1"/>
</dbReference>
<evidence type="ECO:0000256" key="1">
    <source>
        <dbReference type="SAM" id="SignalP"/>
    </source>
</evidence>
<dbReference type="EMBL" id="WHPF01000010">
    <property type="protein sequence ID" value="NNV56767.1"/>
    <property type="molecule type" value="Genomic_DNA"/>
</dbReference>
<proteinExistence type="predicted"/>
<feature type="chain" id="PRO_5035290988" description="Outer membrane lipoprotein carrier protein LolA" evidence="1">
    <location>
        <begin position="20"/>
        <end position="213"/>
    </location>
</feature>